<gene>
    <name evidence="2" type="ORF">H9647_02845</name>
</gene>
<feature type="transmembrane region" description="Helical" evidence="1">
    <location>
        <begin position="48"/>
        <end position="68"/>
    </location>
</feature>
<feature type="transmembrane region" description="Helical" evidence="1">
    <location>
        <begin position="12"/>
        <end position="36"/>
    </location>
</feature>
<evidence type="ECO:0000313" key="2">
    <source>
        <dbReference type="EMBL" id="MBD7966991.1"/>
    </source>
</evidence>
<accession>A0ABR8SU24</accession>
<dbReference type="RefSeq" id="WP_191797980.1">
    <property type="nucleotide sequence ID" value="NZ_JACSQL010000001.1"/>
</dbReference>
<keyword evidence="1" id="KW-0812">Transmembrane</keyword>
<proteinExistence type="predicted"/>
<dbReference type="Proteomes" id="UP000608071">
    <property type="component" value="Unassembled WGS sequence"/>
</dbReference>
<sequence>MSKMQIAEKLWNTFLFALLFILFYIAGKYIIFSYVQLDSLLYQNLIEMIYVVITVVLSRLLSVTVLSFERMNPSHHRAVN</sequence>
<comment type="caution">
    <text evidence="2">The sequence shown here is derived from an EMBL/GenBank/DDBJ whole genome shotgun (WGS) entry which is preliminary data.</text>
</comment>
<name>A0ABR8SU24_9BACL</name>
<keyword evidence="1" id="KW-0472">Membrane</keyword>
<dbReference type="EMBL" id="JACSQL010000001">
    <property type="protein sequence ID" value="MBD7966991.1"/>
    <property type="molecule type" value="Genomic_DNA"/>
</dbReference>
<keyword evidence="3" id="KW-1185">Reference proteome</keyword>
<protein>
    <submittedName>
        <fullName evidence="2">Uncharacterized protein</fullName>
    </submittedName>
</protein>
<evidence type="ECO:0000256" key="1">
    <source>
        <dbReference type="SAM" id="Phobius"/>
    </source>
</evidence>
<reference evidence="2 3" key="1">
    <citation type="submission" date="2020-08" db="EMBL/GenBank/DDBJ databases">
        <title>A Genomic Blueprint of the Chicken Gut Microbiome.</title>
        <authorList>
            <person name="Gilroy R."/>
            <person name="Ravi A."/>
            <person name="Getino M."/>
            <person name="Pursley I."/>
            <person name="Horton D.L."/>
            <person name="Alikhan N.-F."/>
            <person name="Baker D."/>
            <person name="Gharbi K."/>
            <person name="Hall N."/>
            <person name="Watson M."/>
            <person name="Adriaenssens E.M."/>
            <person name="Foster-Nyarko E."/>
            <person name="Jarju S."/>
            <person name="Secka A."/>
            <person name="Antonio M."/>
            <person name="Oren A."/>
            <person name="Chaudhuri R."/>
            <person name="La Ragione R.M."/>
            <person name="Hildebrand F."/>
            <person name="Pallen M.J."/>
        </authorList>
    </citation>
    <scope>NUCLEOTIDE SEQUENCE [LARGE SCALE GENOMIC DNA]</scope>
    <source>
        <strain evidence="2 3">Sa2BVA9</strain>
    </source>
</reference>
<evidence type="ECO:0000313" key="3">
    <source>
        <dbReference type="Proteomes" id="UP000608071"/>
    </source>
</evidence>
<organism evidence="2 3">
    <name type="scientific">Paenibacillus gallinarum</name>
    <dbReference type="NCBI Taxonomy" id="2762232"/>
    <lineage>
        <taxon>Bacteria</taxon>
        <taxon>Bacillati</taxon>
        <taxon>Bacillota</taxon>
        <taxon>Bacilli</taxon>
        <taxon>Bacillales</taxon>
        <taxon>Paenibacillaceae</taxon>
        <taxon>Paenibacillus</taxon>
    </lineage>
</organism>
<keyword evidence="1" id="KW-1133">Transmembrane helix</keyword>